<proteinExistence type="predicted"/>
<evidence type="ECO:0000256" key="1">
    <source>
        <dbReference type="SAM" id="Phobius"/>
    </source>
</evidence>
<evidence type="ECO:0000313" key="3">
    <source>
        <dbReference type="Proteomes" id="UP000196232"/>
    </source>
</evidence>
<reference evidence="2 3" key="1">
    <citation type="submission" date="2017-03" db="EMBL/GenBank/DDBJ databases">
        <title>Genome sequence of Lactobacillus bobalius KACC 16343.</title>
        <authorList>
            <person name="Chun J."/>
        </authorList>
    </citation>
    <scope>NUCLEOTIDE SEQUENCE [LARGE SCALE GENOMIC DNA]</scope>
    <source>
        <strain evidence="2 3">KACC 16343</strain>
    </source>
</reference>
<evidence type="ECO:0000313" key="2">
    <source>
        <dbReference type="EMBL" id="OVE98289.1"/>
    </source>
</evidence>
<accession>A0A202FCS5</accession>
<organism evidence="2 3">
    <name type="scientific">Companilactobacillus bobalius</name>
    <dbReference type="NCBI Taxonomy" id="2801451"/>
    <lineage>
        <taxon>Bacteria</taxon>
        <taxon>Bacillati</taxon>
        <taxon>Bacillota</taxon>
        <taxon>Bacilli</taxon>
        <taxon>Lactobacillales</taxon>
        <taxon>Lactobacillaceae</taxon>
        <taxon>Companilactobacillus</taxon>
    </lineage>
</organism>
<sequence>MDQVYRRSLTLAFILLDFYIWITGGVISSIIAFVFGIIILFSRILSN</sequence>
<keyword evidence="1" id="KW-1133">Transmembrane helix</keyword>
<gene>
    <name evidence="2" type="ORF">LKACC16343_01176</name>
</gene>
<feature type="transmembrane region" description="Helical" evidence="1">
    <location>
        <begin position="18"/>
        <end position="41"/>
    </location>
</feature>
<comment type="caution">
    <text evidence="2">The sequence shown here is derived from an EMBL/GenBank/DDBJ whole genome shotgun (WGS) entry which is preliminary data.</text>
</comment>
<dbReference type="Proteomes" id="UP000196232">
    <property type="component" value="Unassembled WGS sequence"/>
</dbReference>
<dbReference type="AlphaFoldDB" id="A0A202FCS5"/>
<protein>
    <submittedName>
        <fullName evidence="2">Uncharacterized protein</fullName>
    </submittedName>
</protein>
<dbReference type="RefSeq" id="WP_156638768.1">
    <property type="nucleotide sequence ID" value="NZ_LNUA01000031.1"/>
</dbReference>
<dbReference type="EMBL" id="MYFM01000003">
    <property type="protein sequence ID" value="OVE98289.1"/>
    <property type="molecule type" value="Genomic_DNA"/>
</dbReference>
<name>A0A202FCS5_9LACO</name>
<keyword evidence="1" id="KW-0812">Transmembrane</keyword>
<keyword evidence="1" id="KW-0472">Membrane</keyword>